<sequence length="411" mass="45888">MSYTLRIVVQLLLLSHAMMAVGAPVPPPNDRLQKRTQGDITVNVAVPDATEVRELFGADLYAQNIQPVWVSLRNDGEVPVFLSPMGIDHAYYAPREALQRVLAAGQSLGTTLLENAAIRRIEIPPRSQRAGYVFTRVDEGTKSFNVDVFSDTAVSQMSFFVPVPGLQLDHHDFDRDALYSQEEIRELALPDLVAALESMPCCVRDGEGEDRGDPLNLVLIGQVQDLYYAFMRAGWDETETIYANSLIKTAVSALTGGRYRYSPVSALYVFDRAQDVALQRARSSIHERNHLRLWMTPLQFDGQPVWLGQISRDIGVRFTTRTITTHKIDPDVDETREFLLEDLAYTQGLRQFGYVGGVGAASYDEPRSNLTGDPYFTDGKRIVMWLSGTPTALNEVEFIDLSAWHTGLIGD</sequence>
<keyword evidence="1" id="KW-0732">Signal</keyword>
<feature type="chain" id="PRO_5039250418" description="LssY-like C-terminal domain-containing protein" evidence="1">
    <location>
        <begin position="23"/>
        <end position="411"/>
    </location>
</feature>
<gene>
    <name evidence="3" type="ORF">G8770_00090</name>
</gene>
<protein>
    <recommendedName>
        <fullName evidence="2">LssY-like C-terminal domain-containing protein</fullName>
    </recommendedName>
</protein>
<dbReference type="AlphaFoldDB" id="A0A9E5JXM9"/>
<evidence type="ECO:0000259" key="2">
    <source>
        <dbReference type="Pfam" id="PF14067"/>
    </source>
</evidence>
<dbReference type="InterPro" id="IPR025902">
    <property type="entry name" value="LssY-like-C_dom"/>
</dbReference>
<dbReference type="RefSeq" id="WP_167180485.1">
    <property type="nucleotide sequence ID" value="NZ_JAAONZ010000001.1"/>
</dbReference>
<feature type="signal peptide" evidence="1">
    <location>
        <begin position="1"/>
        <end position="22"/>
    </location>
</feature>
<evidence type="ECO:0000313" key="4">
    <source>
        <dbReference type="Proteomes" id="UP000787472"/>
    </source>
</evidence>
<reference evidence="3" key="1">
    <citation type="submission" date="2020-03" db="EMBL/GenBank/DDBJ databases">
        <authorList>
            <person name="Guo F."/>
        </authorList>
    </citation>
    <scope>NUCLEOTIDE SEQUENCE</scope>
    <source>
        <strain evidence="3">JCM 30134</strain>
    </source>
</reference>
<keyword evidence="4" id="KW-1185">Reference proteome</keyword>
<dbReference type="Proteomes" id="UP000787472">
    <property type="component" value="Unassembled WGS sequence"/>
</dbReference>
<dbReference type="EMBL" id="JAAONZ010000001">
    <property type="protein sequence ID" value="NHO63947.1"/>
    <property type="molecule type" value="Genomic_DNA"/>
</dbReference>
<name>A0A9E5JXM9_9GAMM</name>
<feature type="domain" description="LssY-like C-terminal" evidence="2">
    <location>
        <begin position="209"/>
        <end position="380"/>
    </location>
</feature>
<organism evidence="3 4">
    <name type="scientific">Pseudomaricurvus hydrocarbonicus</name>
    <dbReference type="NCBI Taxonomy" id="1470433"/>
    <lineage>
        <taxon>Bacteria</taxon>
        <taxon>Pseudomonadati</taxon>
        <taxon>Pseudomonadota</taxon>
        <taxon>Gammaproteobacteria</taxon>
        <taxon>Cellvibrionales</taxon>
        <taxon>Cellvibrionaceae</taxon>
        <taxon>Pseudomaricurvus</taxon>
    </lineage>
</organism>
<proteinExistence type="predicted"/>
<dbReference type="Pfam" id="PF14067">
    <property type="entry name" value="LssY_C"/>
    <property type="match status" value="1"/>
</dbReference>
<accession>A0A9E5JXM9</accession>
<comment type="caution">
    <text evidence="3">The sequence shown here is derived from an EMBL/GenBank/DDBJ whole genome shotgun (WGS) entry which is preliminary data.</text>
</comment>
<evidence type="ECO:0000256" key="1">
    <source>
        <dbReference type="SAM" id="SignalP"/>
    </source>
</evidence>
<evidence type="ECO:0000313" key="3">
    <source>
        <dbReference type="EMBL" id="NHO63947.1"/>
    </source>
</evidence>